<evidence type="ECO:0000256" key="8">
    <source>
        <dbReference type="PROSITE-ProRule" id="PRU01026"/>
    </source>
</evidence>
<evidence type="ECO:0000256" key="7">
    <source>
        <dbReference type="HAMAP-Rule" id="MF_00607"/>
    </source>
</evidence>
<dbReference type="SMART" id="SM00650">
    <property type="entry name" value="rADc"/>
    <property type="match status" value="1"/>
</dbReference>
<evidence type="ECO:0000313" key="10">
    <source>
        <dbReference type="EMBL" id="MDE4909029.1"/>
    </source>
</evidence>
<keyword evidence="11" id="KW-1185">Reference proteome</keyword>
<dbReference type="PROSITE" id="PS01131">
    <property type="entry name" value="RRNA_A_DIMETH"/>
    <property type="match status" value="1"/>
</dbReference>
<dbReference type="AlphaFoldDB" id="A0A9Q4KUQ4"/>
<proteinExistence type="inferred from homology"/>
<feature type="binding site" evidence="7 8">
    <location>
        <position position="34"/>
    </location>
    <ligand>
        <name>S-adenosyl-L-methionine</name>
        <dbReference type="ChEBI" id="CHEBI:59789"/>
    </ligand>
</feature>
<keyword evidence="2 7" id="KW-0698">rRNA processing</keyword>
<comment type="caution">
    <text evidence="10">The sequence shown here is derived from an EMBL/GenBank/DDBJ whole genome shotgun (WGS) entry which is preliminary data.</text>
</comment>
<dbReference type="PANTHER" id="PTHR11727">
    <property type="entry name" value="DIMETHYLADENOSINE TRANSFERASE"/>
    <property type="match status" value="1"/>
</dbReference>
<comment type="caution">
    <text evidence="7 8">Lacks conserved residue(s) required for the propagation of feature annotation.</text>
</comment>
<keyword evidence="1 7" id="KW-0963">Cytoplasm</keyword>
<evidence type="ECO:0000313" key="11">
    <source>
        <dbReference type="Proteomes" id="UP001143747"/>
    </source>
</evidence>
<dbReference type="InterPro" id="IPR011530">
    <property type="entry name" value="rRNA_adenine_dimethylase"/>
</dbReference>
<keyword evidence="5 7" id="KW-0949">S-adenosyl-L-methionine</keyword>
<feature type="binding site" evidence="7 8">
    <location>
        <position position="10"/>
    </location>
    <ligand>
        <name>S-adenosyl-L-methionine</name>
        <dbReference type="ChEBI" id="CHEBI:59789"/>
    </ligand>
</feature>
<dbReference type="Gene3D" id="3.40.50.150">
    <property type="entry name" value="Vaccinia Virus protein VP39"/>
    <property type="match status" value="1"/>
</dbReference>
<dbReference type="NCBIfam" id="TIGR00755">
    <property type="entry name" value="ksgA"/>
    <property type="match status" value="1"/>
</dbReference>
<keyword evidence="6 7" id="KW-0694">RNA-binding</keyword>
<evidence type="ECO:0000256" key="2">
    <source>
        <dbReference type="ARBA" id="ARBA00022552"/>
    </source>
</evidence>
<dbReference type="Proteomes" id="UP001143747">
    <property type="component" value="Unassembled WGS sequence"/>
</dbReference>
<dbReference type="InterPro" id="IPR001737">
    <property type="entry name" value="KsgA/Erm"/>
</dbReference>
<dbReference type="InterPro" id="IPR020598">
    <property type="entry name" value="rRNA_Ade_methylase_Trfase_N"/>
</dbReference>
<evidence type="ECO:0000256" key="1">
    <source>
        <dbReference type="ARBA" id="ARBA00022490"/>
    </source>
</evidence>
<dbReference type="EC" id="2.1.1.-" evidence="7"/>
<dbReference type="PROSITE" id="PS51689">
    <property type="entry name" value="SAM_RNA_A_N6_MT"/>
    <property type="match status" value="1"/>
</dbReference>
<comment type="function">
    <text evidence="7">Specifically dimethylates two adjacent adenosines in the loop of a conserved hairpin near the 3'-end of 16S rRNA in the 30S particle. May play a critical role in biogenesis of 30S subunits.</text>
</comment>
<dbReference type="GO" id="GO:0003723">
    <property type="term" value="F:RNA binding"/>
    <property type="evidence" value="ECO:0007669"/>
    <property type="project" value="UniProtKB-UniRule"/>
</dbReference>
<feature type="domain" description="Ribosomal RNA adenine methylase transferase N-terminal" evidence="9">
    <location>
        <begin position="15"/>
        <end position="181"/>
    </location>
</feature>
<dbReference type="GO" id="GO:0005737">
    <property type="term" value="C:cytoplasm"/>
    <property type="evidence" value="ECO:0007669"/>
    <property type="project" value="UniProtKB-SubCell"/>
</dbReference>
<protein>
    <recommendedName>
        <fullName evidence="7">Probable ribosomal RNA small subunit methyltransferase A</fullName>
        <ecNumber evidence="7">2.1.1.-</ecNumber>
    </recommendedName>
    <alternativeName>
        <fullName evidence="7">16S rRNA dimethyladenosine transferase</fullName>
    </alternativeName>
    <alternativeName>
        <fullName evidence="7">16S rRNA dimethylase</fullName>
    </alternativeName>
    <alternativeName>
        <fullName evidence="7">S-adenosylmethionine-6-N',N'-adenosyl(rRNA) dimethyltransferase</fullName>
    </alternativeName>
</protein>
<dbReference type="RefSeq" id="WP_274925636.1">
    <property type="nucleotide sequence ID" value="NZ_JAKELO010000002.1"/>
</dbReference>
<evidence type="ECO:0000256" key="4">
    <source>
        <dbReference type="ARBA" id="ARBA00022679"/>
    </source>
</evidence>
<reference evidence="10" key="1">
    <citation type="submission" date="2022-01" db="EMBL/GenBank/DDBJ databases">
        <title>Draft genome of Methanogenium marinum DSM 15558.</title>
        <authorList>
            <person name="Chen S.-C."/>
            <person name="You Y.-T."/>
        </authorList>
    </citation>
    <scope>NUCLEOTIDE SEQUENCE</scope>
    <source>
        <strain evidence="10">DSM 15558</strain>
    </source>
</reference>
<feature type="binding site" evidence="7 8">
    <location>
        <position position="8"/>
    </location>
    <ligand>
        <name>S-adenosyl-L-methionine</name>
        <dbReference type="ChEBI" id="CHEBI:59789"/>
    </ligand>
</feature>
<dbReference type="CDD" id="cd02440">
    <property type="entry name" value="AdoMet_MTases"/>
    <property type="match status" value="1"/>
</dbReference>
<feature type="binding site" evidence="7 8">
    <location>
        <position position="98"/>
    </location>
    <ligand>
        <name>S-adenosyl-L-methionine</name>
        <dbReference type="ChEBI" id="CHEBI:59789"/>
    </ligand>
</feature>
<dbReference type="HAMAP" id="MF_00607">
    <property type="entry name" value="16SrRNA_methyltr_A"/>
    <property type="match status" value="1"/>
</dbReference>
<dbReference type="InterPro" id="IPR023165">
    <property type="entry name" value="rRNA_Ade_diMease-like_C"/>
</dbReference>
<evidence type="ECO:0000256" key="3">
    <source>
        <dbReference type="ARBA" id="ARBA00022603"/>
    </source>
</evidence>
<dbReference type="InterPro" id="IPR029063">
    <property type="entry name" value="SAM-dependent_MTases_sf"/>
</dbReference>
<evidence type="ECO:0000256" key="5">
    <source>
        <dbReference type="ARBA" id="ARBA00022691"/>
    </source>
</evidence>
<evidence type="ECO:0000259" key="9">
    <source>
        <dbReference type="SMART" id="SM00650"/>
    </source>
</evidence>
<dbReference type="SUPFAM" id="SSF53335">
    <property type="entry name" value="S-adenosyl-L-methionine-dependent methyltransferases"/>
    <property type="match status" value="1"/>
</dbReference>
<dbReference type="Gene3D" id="1.10.8.100">
    <property type="entry name" value="Ribosomal RNA adenine dimethylase-like, domain 2"/>
    <property type="match status" value="1"/>
</dbReference>
<dbReference type="EMBL" id="JAKELO010000002">
    <property type="protein sequence ID" value="MDE4909029.1"/>
    <property type="molecule type" value="Genomic_DNA"/>
</dbReference>
<evidence type="ECO:0000256" key="6">
    <source>
        <dbReference type="ARBA" id="ARBA00022884"/>
    </source>
</evidence>
<keyword evidence="3 7" id="KW-0489">Methyltransferase</keyword>
<name>A0A9Q4KUQ4_9EURY</name>
<accession>A0A9Q4KUQ4</accession>
<comment type="subcellular location">
    <subcellularLocation>
        <location evidence="7">Cytoplasm</location>
    </subcellularLocation>
</comment>
<feature type="binding site" evidence="7 8">
    <location>
        <position position="55"/>
    </location>
    <ligand>
        <name>S-adenosyl-L-methionine</name>
        <dbReference type="ChEBI" id="CHEBI:59789"/>
    </ligand>
</feature>
<comment type="similarity">
    <text evidence="7">Belongs to the class I-like SAM-binding methyltransferase superfamily. rRNA adenine N(6)-methyltransferase family. RsmA subfamily.</text>
</comment>
<dbReference type="GO" id="GO:0000179">
    <property type="term" value="F:rRNA (adenine-N6,N6-)-dimethyltransferase activity"/>
    <property type="evidence" value="ECO:0007669"/>
    <property type="project" value="UniProtKB-UniRule"/>
</dbReference>
<dbReference type="Pfam" id="PF00398">
    <property type="entry name" value="RrnaAD"/>
    <property type="match status" value="1"/>
</dbReference>
<organism evidence="10 11">
    <name type="scientific">Methanogenium marinum</name>
    <dbReference type="NCBI Taxonomy" id="348610"/>
    <lineage>
        <taxon>Archaea</taxon>
        <taxon>Methanobacteriati</taxon>
        <taxon>Methanobacteriota</taxon>
        <taxon>Stenosarchaea group</taxon>
        <taxon>Methanomicrobia</taxon>
        <taxon>Methanomicrobiales</taxon>
        <taxon>Methanomicrobiaceae</taxon>
        <taxon>Methanogenium</taxon>
    </lineage>
</organism>
<keyword evidence="4 7" id="KW-0808">Transferase</keyword>
<sequence length="259" mass="28922">MKAPRDQHFLTDKKAIERIASAADVSGKRVLEIGPGEGPLTRALLDHGAIVTAIELDSGLIEYLNNRFHREIRAGTLTLIHGNAVKCEYPPFDISVSNLPYSASSKITFRLLDAGFEEAILMYQKEFGQRMIAPPGTPGVGRLSIMVQTYAKAKPIMQLSAKSFSPPPAVQSWVMRIIPREPPHPIDDHQFYALVVRELFSYRRKTIRRALHISSGVIGKERVAAIEEIIPEEILKKRPEEIQLADFAKIANAGFQKKD</sequence>
<gene>
    <name evidence="7" type="primary">rsmA</name>
    <name evidence="7" type="synonym">ksgA</name>
    <name evidence="10" type="ORF">L0665_10455</name>
</gene>
<dbReference type="PANTHER" id="PTHR11727:SF7">
    <property type="entry name" value="DIMETHYLADENOSINE TRANSFERASE-RELATED"/>
    <property type="match status" value="1"/>
</dbReference>
<dbReference type="InterPro" id="IPR020596">
    <property type="entry name" value="rRNA_Ade_Mease_Trfase_CS"/>
</dbReference>